<evidence type="ECO:0000313" key="2">
    <source>
        <dbReference type="Proteomes" id="UP000774326"/>
    </source>
</evidence>
<protein>
    <submittedName>
        <fullName evidence="1">Uncharacterized protein</fullName>
    </submittedName>
</protein>
<reference evidence="1" key="1">
    <citation type="journal article" date="2021" name="Open Biol.">
        <title>Shared evolutionary footprints suggest mitochondrial oxidative damage underlies multiple complex I losses in fungi.</title>
        <authorList>
            <person name="Schikora-Tamarit M.A."/>
            <person name="Marcet-Houben M."/>
            <person name="Nosek J."/>
            <person name="Gabaldon T."/>
        </authorList>
    </citation>
    <scope>NUCLEOTIDE SEQUENCE</scope>
    <source>
        <strain evidence="1">CBS2887</strain>
    </source>
</reference>
<sequence>MFLPSMVLKVNTGSAFKEASRTLIMARSVTSSFRNLARQVENNGLNWLVVRIMYSMISKAPAVSSLANGSNSTEKLITNSSMTSPIISSSKLLDNNNSLDMIAGTSFLTTSTTKGSLIKTFMASAASIWMAKQVLFWKFEYTPSKTLERMALFVKLWLRIEMVSQDLTRKNSKGEVN</sequence>
<dbReference type="AlphaFoldDB" id="A0A9P8QD24"/>
<proteinExistence type="predicted"/>
<accession>A0A9P8QD24</accession>
<evidence type="ECO:0000313" key="1">
    <source>
        <dbReference type="EMBL" id="KAH3688342.1"/>
    </source>
</evidence>
<keyword evidence="2" id="KW-1185">Reference proteome</keyword>
<dbReference type="Proteomes" id="UP000774326">
    <property type="component" value="Unassembled WGS sequence"/>
</dbReference>
<gene>
    <name evidence="1" type="ORF">WICPIJ_000680</name>
</gene>
<dbReference type="EMBL" id="JAEUBG010000393">
    <property type="protein sequence ID" value="KAH3688342.1"/>
    <property type="molecule type" value="Genomic_DNA"/>
</dbReference>
<reference evidence="1" key="2">
    <citation type="submission" date="2021-01" db="EMBL/GenBank/DDBJ databases">
        <authorList>
            <person name="Schikora-Tamarit M.A."/>
        </authorList>
    </citation>
    <scope>NUCLEOTIDE SEQUENCE</scope>
    <source>
        <strain evidence="1">CBS2887</strain>
    </source>
</reference>
<name>A0A9P8QD24_WICPI</name>
<comment type="caution">
    <text evidence="1">The sequence shown here is derived from an EMBL/GenBank/DDBJ whole genome shotgun (WGS) entry which is preliminary data.</text>
</comment>
<organism evidence="1 2">
    <name type="scientific">Wickerhamomyces pijperi</name>
    <name type="common">Yeast</name>
    <name type="synonym">Pichia pijperi</name>
    <dbReference type="NCBI Taxonomy" id="599730"/>
    <lineage>
        <taxon>Eukaryota</taxon>
        <taxon>Fungi</taxon>
        <taxon>Dikarya</taxon>
        <taxon>Ascomycota</taxon>
        <taxon>Saccharomycotina</taxon>
        <taxon>Saccharomycetes</taxon>
        <taxon>Phaffomycetales</taxon>
        <taxon>Wickerhamomycetaceae</taxon>
        <taxon>Wickerhamomyces</taxon>
    </lineage>
</organism>